<dbReference type="EMBL" id="CP060635">
    <property type="protein sequence ID" value="QNM10077.1"/>
    <property type="molecule type" value="Genomic_DNA"/>
</dbReference>
<dbReference type="InterPro" id="IPR023878">
    <property type="entry name" value="Pyrrolysyl-tRNA_ligase_N"/>
</dbReference>
<keyword evidence="2" id="KW-1185">Reference proteome</keyword>
<evidence type="ECO:0000313" key="1">
    <source>
        <dbReference type="EMBL" id="QNM10077.1"/>
    </source>
</evidence>
<dbReference type="RefSeq" id="WP_118645642.1">
    <property type="nucleotide sequence ID" value="NZ_CP060635.1"/>
</dbReference>
<protein>
    <submittedName>
        <fullName evidence="1">Uncharacterized protein</fullName>
    </submittedName>
</protein>
<organism evidence="1 2">
    <name type="scientific">Wansuia hejianensis</name>
    <dbReference type="NCBI Taxonomy" id="2763667"/>
    <lineage>
        <taxon>Bacteria</taxon>
        <taxon>Bacillati</taxon>
        <taxon>Bacillota</taxon>
        <taxon>Clostridia</taxon>
        <taxon>Lachnospirales</taxon>
        <taxon>Lachnospiraceae</taxon>
        <taxon>Wansuia</taxon>
    </lineage>
</organism>
<dbReference type="GO" id="GO:0004812">
    <property type="term" value="F:aminoacyl-tRNA ligase activity"/>
    <property type="evidence" value="ECO:0007669"/>
    <property type="project" value="InterPro"/>
</dbReference>
<dbReference type="Proteomes" id="UP000515860">
    <property type="component" value="Chromosome"/>
</dbReference>
<dbReference type="KEGG" id="whj:H9Q79_07350"/>
<accession>A0A7G9GGZ5</accession>
<proteinExistence type="predicted"/>
<name>A0A7G9GGZ5_9FIRM</name>
<dbReference type="NCBIfam" id="TIGR03912">
    <property type="entry name" value="PylS_Nterm"/>
    <property type="match status" value="1"/>
</dbReference>
<gene>
    <name evidence="1" type="ORF">H9Q79_07350</name>
</gene>
<dbReference type="AlphaFoldDB" id="A0A7G9GGZ5"/>
<evidence type="ECO:0000313" key="2">
    <source>
        <dbReference type="Proteomes" id="UP000515860"/>
    </source>
</evidence>
<reference evidence="1 2" key="1">
    <citation type="submission" date="2020-08" db="EMBL/GenBank/DDBJ databases">
        <authorList>
            <person name="Liu C."/>
            <person name="Sun Q."/>
        </authorList>
    </citation>
    <scope>NUCLEOTIDE SEQUENCE [LARGE SCALE GENOMIC DNA]</scope>
    <source>
        <strain evidence="1 2">NSJ-29</strain>
    </source>
</reference>
<sequence length="104" mass="12254">MDADKIKRYVYKNQRLSGMVGTIKLWPSRSGVLHGVKQVELKGSSIEITTYCGETFTIWDSKESRSARWLRNRWFRKPCPHCRIPEWKLEKYSSTVFTGDVRKL</sequence>